<proteinExistence type="inferred from homology"/>
<dbReference type="NCBIfam" id="NF009891">
    <property type="entry name" value="PRK13351.1-1"/>
    <property type="match status" value="1"/>
</dbReference>
<dbReference type="InterPro" id="IPR000795">
    <property type="entry name" value="T_Tr_GTP-bd_dom"/>
</dbReference>
<dbReference type="STRING" id="1798383.A3D78_03490"/>
<comment type="similarity">
    <text evidence="1 6">Belongs to the TRAFAC class translation factor GTPase superfamily. Classic translation factor GTPase family. EF-G/EF-2 subfamily.</text>
</comment>
<dbReference type="InterPro" id="IPR035649">
    <property type="entry name" value="EFG_V"/>
</dbReference>
<reference evidence="9 10" key="1">
    <citation type="journal article" date="2016" name="Nat. Commun.">
        <title>Thousands of microbial genomes shed light on interconnected biogeochemical processes in an aquifer system.</title>
        <authorList>
            <person name="Anantharaman K."/>
            <person name="Brown C.T."/>
            <person name="Hug L.A."/>
            <person name="Sharon I."/>
            <person name="Castelle C.J."/>
            <person name="Probst A.J."/>
            <person name="Thomas B.C."/>
            <person name="Singh A."/>
            <person name="Wilkins M.J."/>
            <person name="Karaoz U."/>
            <person name="Brodie E.L."/>
            <person name="Williams K.H."/>
            <person name="Hubbard S.S."/>
            <person name="Banfield J.F."/>
        </authorList>
    </citation>
    <scope>NUCLEOTIDE SEQUENCE [LARGE SCALE GENOMIC DNA]</scope>
</reference>
<dbReference type="Pfam" id="PF14492">
    <property type="entry name" value="EFG_III"/>
    <property type="match status" value="1"/>
</dbReference>
<dbReference type="InterPro" id="IPR005517">
    <property type="entry name" value="Transl_elong_EFG/EF2_IV"/>
</dbReference>
<comment type="function">
    <text evidence="6">Catalyzes the GTP-dependent ribosomal translocation step during translation elongation. During this step, the ribosome changes from the pre-translocational (PRE) to the post-translocational (POST) state as the newly formed A-site-bound peptidyl-tRNA and P-site-bound deacylated tRNA move to the P and E sites, respectively. Catalyzes the coordinated movement of the two tRNA molecules, the mRNA and conformational changes in the ribosome.</text>
</comment>
<dbReference type="InterPro" id="IPR009022">
    <property type="entry name" value="EFG_III"/>
</dbReference>
<dbReference type="InterPro" id="IPR035647">
    <property type="entry name" value="EFG_III/V"/>
</dbReference>
<evidence type="ECO:0000256" key="5">
    <source>
        <dbReference type="ARBA" id="ARBA00023134"/>
    </source>
</evidence>
<dbReference type="InterPro" id="IPR027417">
    <property type="entry name" value="P-loop_NTPase"/>
</dbReference>
<dbReference type="NCBIfam" id="NF009381">
    <property type="entry name" value="PRK12740.1-5"/>
    <property type="match status" value="1"/>
</dbReference>
<evidence type="ECO:0000259" key="8">
    <source>
        <dbReference type="PROSITE" id="PS51722"/>
    </source>
</evidence>
<dbReference type="SUPFAM" id="SSF54980">
    <property type="entry name" value="EF-G C-terminal domain-like"/>
    <property type="match status" value="2"/>
</dbReference>
<keyword evidence="2 6" id="KW-0547">Nucleotide-binding</keyword>
<dbReference type="FunFam" id="2.40.30.10:FF:000006">
    <property type="entry name" value="Elongation factor G"/>
    <property type="match status" value="1"/>
</dbReference>
<dbReference type="InterPro" id="IPR005225">
    <property type="entry name" value="Small_GTP-bd"/>
</dbReference>
<feature type="binding site" evidence="6">
    <location>
        <begin position="89"/>
        <end position="93"/>
    </location>
    <ligand>
        <name>GTP</name>
        <dbReference type="ChEBI" id="CHEBI:37565"/>
    </ligand>
</feature>
<evidence type="ECO:0000313" key="9">
    <source>
        <dbReference type="EMBL" id="OGG15993.1"/>
    </source>
</evidence>
<evidence type="ECO:0000256" key="7">
    <source>
        <dbReference type="NCBIfam" id="TIGR00484"/>
    </source>
</evidence>
<dbReference type="GO" id="GO:0032790">
    <property type="term" value="P:ribosome disassembly"/>
    <property type="evidence" value="ECO:0007669"/>
    <property type="project" value="TreeGrafter"/>
</dbReference>
<dbReference type="NCBIfam" id="TIGR00484">
    <property type="entry name" value="EF-G"/>
    <property type="match status" value="1"/>
</dbReference>
<dbReference type="NCBIfam" id="NF009379">
    <property type="entry name" value="PRK12740.1-3"/>
    <property type="match status" value="1"/>
</dbReference>
<evidence type="ECO:0000256" key="2">
    <source>
        <dbReference type="ARBA" id="ARBA00022741"/>
    </source>
</evidence>
<dbReference type="SUPFAM" id="SSF54211">
    <property type="entry name" value="Ribosomal protein S5 domain 2-like"/>
    <property type="match status" value="1"/>
</dbReference>
<keyword evidence="6" id="KW-0963">Cytoplasm</keyword>
<dbReference type="InterPro" id="IPR047872">
    <property type="entry name" value="EFG_IV"/>
</dbReference>
<dbReference type="CDD" id="cd01434">
    <property type="entry name" value="EFG_mtEFG1_IV"/>
    <property type="match status" value="1"/>
</dbReference>
<dbReference type="PANTHER" id="PTHR43261:SF1">
    <property type="entry name" value="RIBOSOME-RELEASING FACTOR 2, MITOCHONDRIAL"/>
    <property type="match status" value="1"/>
</dbReference>
<dbReference type="CDD" id="cd04088">
    <property type="entry name" value="EFG_mtEFG_II"/>
    <property type="match status" value="1"/>
</dbReference>
<dbReference type="InterPro" id="IPR014721">
    <property type="entry name" value="Ribsml_uS5_D2-typ_fold_subgr"/>
</dbReference>
<evidence type="ECO:0000256" key="3">
    <source>
        <dbReference type="ARBA" id="ARBA00022768"/>
    </source>
</evidence>
<dbReference type="InterPro" id="IPR004540">
    <property type="entry name" value="Transl_elong_EFG/EF2"/>
</dbReference>
<dbReference type="HAMAP" id="MF_00054_B">
    <property type="entry name" value="EF_G_EF_2_B"/>
    <property type="match status" value="1"/>
</dbReference>
<keyword evidence="3 6" id="KW-0251">Elongation factor</keyword>
<dbReference type="SUPFAM" id="SSF52540">
    <property type="entry name" value="P-loop containing nucleoside triphosphate hydrolases"/>
    <property type="match status" value="1"/>
</dbReference>
<dbReference type="GO" id="GO:0003924">
    <property type="term" value="F:GTPase activity"/>
    <property type="evidence" value="ECO:0007669"/>
    <property type="project" value="InterPro"/>
</dbReference>
<evidence type="ECO:0000313" key="10">
    <source>
        <dbReference type="Proteomes" id="UP000176253"/>
    </source>
</evidence>
<dbReference type="Proteomes" id="UP000176253">
    <property type="component" value="Unassembled WGS sequence"/>
</dbReference>
<keyword evidence="4 6" id="KW-0648">Protein biosynthesis</keyword>
<dbReference type="InterPro" id="IPR000640">
    <property type="entry name" value="EFG_V-like"/>
</dbReference>
<dbReference type="CDD" id="cd03713">
    <property type="entry name" value="EFG_mtEFG_C"/>
    <property type="match status" value="1"/>
</dbReference>
<dbReference type="CDD" id="cd01886">
    <property type="entry name" value="EF-G"/>
    <property type="match status" value="1"/>
</dbReference>
<dbReference type="PRINTS" id="PR00315">
    <property type="entry name" value="ELONGATNFCT"/>
</dbReference>
<protein>
    <recommendedName>
        <fullName evidence="6 7">Elongation factor G</fullName>
        <shortName evidence="6">EF-G</shortName>
    </recommendedName>
</protein>
<gene>
    <name evidence="6" type="primary">fusA</name>
    <name evidence="9" type="ORF">A3D78_03490</name>
</gene>
<evidence type="ECO:0000256" key="1">
    <source>
        <dbReference type="ARBA" id="ARBA00005870"/>
    </source>
</evidence>
<dbReference type="Pfam" id="PF03764">
    <property type="entry name" value="EFG_IV"/>
    <property type="match status" value="1"/>
</dbReference>
<accession>A0A1F5ZUD6</accession>
<dbReference type="CDD" id="cd16262">
    <property type="entry name" value="EFG_III"/>
    <property type="match status" value="1"/>
</dbReference>
<dbReference type="PANTHER" id="PTHR43261">
    <property type="entry name" value="TRANSLATION ELONGATION FACTOR G-RELATED"/>
    <property type="match status" value="1"/>
</dbReference>
<organism evidence="9 10">
    <name type="scientific">Candidatus Gottesmanbacteria bacterium RIFCSPHIGHO2_02_FULL_39_14</name>
    <dbReference type="NCBI Taxonomy" id="1798383"/>
    <lineage>
        <taxon>Bacteria</taxon>
        <taxon>Candidatus Gottesmaniibacteriota</taxon>
    </lineage>
</organism>
<sequence>MAGLLTVTKNRNVPLDKIRNIGIIAHIDAGKTTTTERILYYTGRTYKIGDIDEGTTQMDWMPQEKERGITITSAATTTFWRDVRINIIDTPGHVDFTAEVERSLRVLDGGVTVLDAEEGVQSQSETVWHQADKYKVPRICFINKMDKLGADFHRTVGMIRDRLGANPAVMNLPIGKEHEFKGVVDLLTKKSLVWGEMEMGAKFDVKDEIPADMVKDVGEYRHQLIEQICETDDKLLEKYLDGKEPSLEELKKALRQATIAYKFVLIFSGSSLRNKGVQPLLNAIVDYLPSPLDVASIKGINPKNNQEEVRKTETNQPFSALAFKIQLDPHVGKLTYIRIYSGKLTSGSYAWNSTKDKQERVGRLLLMHANQREEIPEALAGEIVAVVGLKETGTGDTLSDPQHPILLEKITFPEPVISLAIEPKTKVDQEKMGTALQKLAEEDPTFIIKSNLETGQTIIWGMGELHLDVLVDRMKREFNVMANVGAPQVAYKETIKSAAEGEGKYIRQTGGRGQYGHCLVRVEPKNRGEGYEFVDAIKGGAIPNEFIPSVAKGVKEALEKGVLAGYPLVDITVTLYDGTYHDVDSSDIAFKIAGSMALQNAVKQAGLILLEPIMKVEVTTPDEFMGKVIGDLSSKRAQILGTEKRGKVSIINCLVPLAELSGYATILRSLSQGRATYYMEPSHYEEVPKNITEKIVGATNPQVVRG</sequence>
<dbReference type="Gene3D" id="3.30.70.870">
    <property type="entry name" value="Elongation Factor G (Translational Gtpase), domain 3"/>
    <property type="match status" value="1"/>
</dbReference>
<name>A0A1F5ZUD6_9BACT</name>
<dbReference type="NCBIfam" id="TIGR00231">
    <property type="entry name" value="small_GTP"/>
    <property type="match status" value="1"/>
</dbReference>
<dbReference type="PROSITE" id="PS51722">
    <property type="entry name" value="G_TR_2"/>
    <property type="match status" value="1"/>
</dbReference>
<dbReference type="InterPro" id="IPR009000">
    <property type="entry name" value="Transl_B-barrel_sf"/>
</dbReference>
<dbReference type="SMART" id="SM00838">
    <property type="entry name" value="EFG_C"/>
    <property type="match status" value="1"/>
</dbReference>
<dbReference type="Pfam" id="PF00679">
    <property type="entry name" value="EFG_C"/>
    <property type="match status" value="1"/>
</dbReference>
<dbReference type="FunFam" id="3.30.70.870:FF:000001">
    <property type="entry name" value="Elongation factor G"/>
    <property type="match status" value="1"/>
</dbReference>
<dbReference type="InterPro" id="IPR031157">
    <property type="entry name" value="G_TR_CS"/>
</dbReference>
<feature type="binding site" evidence="6">
    <location>
        <begin position="143"/>
        <end position="146"/>
    </location>
    <ligand>
        <name>GTP</name>
        <dbReference type="ChEBI" id="CHEBI:37565"/>
    </ligand>
</feature>
<dbReference type="Pfam" id="PF00009">
    <property type="entry name" value="GTP_EFTU"/>
    <property type="match status" value="1"/>
</dbReference>
<feature type="binding site" evidence="6">
    <location>
        <begin position="25"/>
        <end position="32"/>
    </location>
    <ligand>
        <name>GTP</name>
        <dbReference type="ChEBI" id="CHEBI:37565"/>
    </ligand>
</feature>
<feature type="domain" description="Tr-type G" evidence="8">
    <location>
        <begin position="16"/>
        <end position="292"/>
    </location>
</feature>
<dbReference type="GO" id="GO:0005525">
    <property type="term" value="F:GTP binding"/>
    <property type="evidence" value="ECO:0007669"/>
    <property type="project" value="UniProtKB-UniRule"/>
</dbReference>
<dbReference type="AlphaFoldDB" id="A0A1F5ZUD6"/>
<dbReference type="InterPro" id="IPR020568">
    <property type="entry name" value="Ribosomal_Su5_D2-typ_SF"/>
</dbReference>
<evidence type="ECO:0000256" key="4">
    <source>
        <dbReference type="ARBA" id="ARBA00022917"/>
    </source>
</evidence>
<comment type="caution">
    <text evidence="9">The sequence shown here is derived from an EMBL/GenBank/DDBJ whole genome shotgun (WGS) entry which is preliminary data.</text>
</comment>
<keyword evidence="5 6" id="KW-0342">GTP-binding</keyword>
<dbReference type="FunFam" id="3.30.230.10:FF:000003">
    <property type="entry name" value="Elongation factor G"/>
    <property type="match status" value="1"/>
</dbReference>
<dbReference type="FunFam" id="3.30.70.240:FF:000001">
    <property type="entry name" value="Elongation factor G"/>
    <property type="match status" value="1"/>
</dbReference>
<dbReference type="InterPro" id="IPR041095">
    <property type="entry name" value="EFG_II"/>
</dbReference>
<dbReference type="EMBL" id="MFJM01000062">
    <property type="protein sequence ID" value="OGG15993.1"/>
    <property type="molecule type" value="Genomic_DNA"/>
</dbReference>
<dbReference type="Gene3D" id="2.40.30.10">
    <property type="entry name" value="Translation factors"/>
    <property type="match status" value="1"/>
</dbReference>
<dbReference type="FunFam" id="3.40.50.300:FF:000029">
    <property type="entry name" value="Elongation factor G"/>
    <property type="match status" value="1"/>
</dbReference>
<dbReference type="GO" id="GO:0005737">
    <property type="term" value="C:cytoplasm"/>
    <property type="evidence" value="ECO:0007669"/>
    <property type="project" value="UniProtKB-SubCell"/>
</dbReference>
<dbReference type="Gene3D" id="3.30.230.10">
    <property type="match status" value="1"/>
</dbReference>
<dbReference type="SMART" id="SM00889">
    <property type="entry name" value="EFG_IV"/>
    <property type="match status" value="1"/>
</dbReference>
<evidence type="ECO:0000256" key="6">
    <source>
        <dbReference type="HAMAP-Rule" id="MF_00054"/>
    </source>
</evidence>
<dbReference type="GO" id="GO:0003746">
    <property type="term" value="F:translation elongation factor activity"/>
    <property type="evidence" value="ECO:0007669"/>
    <property type="project" value="UniProtKB-UniRule"/>
</dbReference>
<dbReference type="Gene3D" id="3.30.70.240">
    <property type="match status" value="1"/>
</dbReference>
<dbReference type="Pfam" id="PF22042">
    <property type="entry name" value="EF-G_D2"/>
    <property type="match status" value="1"/>
</dbReference>
<dbReference type="InterPro" id="IPR053905">
    <property type="entry name" value="EF-G-like_DII"/>
</dbReference>
<dbReference type="SUPFAM" id="SSF50447">
    <property type="entry name" value="Translation proteins"/>
    <property type="match status" value="1"/>
</dbReference>
<dbReference type="PROSITE" id="PS00301">
    <property type="entry name" value="G_TR_1"/>
    <property type="match status" value="1"/>
</dbReference>
<dbReference type="Gene3D" id="3.40.50.300">
    <property type="entry name" value="P-loop containing nucleotide triphosphate hydrolases"/>
    <property type="match status" value="1"/>
</dbReference>
<comment type="subcellular location">
    <subcellularLocation>
        <location evidence="6">Cytoplasm</location>
    </subcellularLocation>
</comment>